<feature type="transmembrane region" description="Helical" evidence="8">
    <location>
        <begin position="348"/>
        <end position="374"/>
    </location>
</feature>
<feature type="transmembrane region" description="Helical" evidence="8">
    <location>
        <begin position="246"/>
        <end position="267"/>
    </location>
</feature>
<dbReference type="VEuPathDB" id="VectorBase:PPAI013203"/>
<comment type="function">
    <text evidence="8">Gustatory receptor which mediates acceptance or avoidance behavior, depending on its substrates.</text>
</comment>
<comment type="subcellular location">
    <subcellularLocation>
        <location evidence="1 8">Cell membrane</location>
        <topology evidence="1 8">Multi-pass membrane protein</topology>
    </subcellularLocation>
</comment>
<evidence type="ECO:0000256" key="7">
    <source>
        <dbReference type="ARBA" id="ARBA00023224"/>
    </source>
</evidence>
<dbReference type="GO" id="GO:0043025">
    <property type="term" value="C:neuronal cell body"/>
    <property type="evidence" value="ECO:0007669"/>
    <property type="project" value="TreeGrafter"/>
</dbReference>
<dbReference type="EMBL" id="AJVK01025824">
    <property type="status" value="NOT_ANNOTATED_CDS"/>
    <property type="molecule type" value="Genomic_DNA"/>
</dbReference>
<dbReference type="Pfam" id="PF08395">
    <property type="entry name" value="7tm_7"/>
    <property type="match status" value="1"/>
</dbReference>
<evidence type="ECO:0000256" key="6">
    <source>
        <dbReference type="ARBA" id="ARBA00023170"/>
    </source>
</evidence>
<accession>A0A3F2ZEE0</accession>
<name>A0A3F2ZEE0_PHLPP</name>
<feature type="transmembrane region" description="Helical" evidence="8">
    <location>
        <begin position="273"/>
        <end position="293"/>
    </location>
</feature>
<dbReference type="AlphaFoldDB" id="A0A3F2ZEE0"/>
<comment type="similarity">
    <text evidence="8">Belongs to the insect chemoreceptor superfamily. Gustatory receptor (GR) family.</text>
</comment>
<dbReference type="Proteomes" id="UP000092462">
    <property type="component" value="Unassembled WGS sequence"/>
</dbReference>
<dbReference type="GO" id="GO:0030425">
    <property type="term" value="C:dendrite"/>
    <property type="evidence" value="ECO:0007669"/>
    <property type="project" value="TreeGrafter"/>
</dbReference>
<dbReference type="GO" id="GO:0007165">
    <property type="term" value="P:signal transduction"/>
    <property type="evidence" value="ECO:0007669"/>
    <property type="project" value="UniProtKB-KW"/>
</dbReference>
<proteinExistence type="inferred from homology"/>
<evidence type="ECO:0000256" key="2">
    <source>
        <dbReference type="ARBA" id="ARBA00022475"/>
    </source>
</evidence>
<dbReference type="GO" id="GO:0008049">
    <property type="term" value="P:male courtship behavior"/>
    <property type="evidence" value="ECO:0007669"/>
    <property type="project" value="TreeGrafter"/>
</dbReference>
<keyword evidence="4 8" id="KW-1133">Transmembrane helix</keyword>
<sequence length="377" mass="44044">MELVTIVNSYLNLFRFFGICVQTPGMSYYTKIFSYSASILSVIYVIPLAPILYFQTKPTKTTEIVDYIQCVCIYFTHLVLTIETLFTRNSQLRFWYYVKKIEGLYLNNIEDVTNAYGQFKRPVFQKILILIALSIVLEGYLVVNYIVYKDQTKAVVYTIMPWFLNIYSVMAGRARHMSHILAIEILKMHIEIFNNSLIRLNRKFKKSQLKLDTTTMIEELNFIKFRHTFIWELCKSVNSCYICSQFVNIFVNFFQITCVSFYVYHMFANGSFAYAFPTMLLAIAVAIHIFVLLRTCENLQFESQKSAHLVHDILQTSNENKNDLIRNCLVNISLQIHHEKISIGFGRLFTLNATFMTMMVATITTYLVIFIQLLKPT</sequence>
<dbReference type="InterPro" id="IPR013604">
    <property type="entry name" value="7TM_chemorcpt"/>
</dbReference>
<evidence type="ECO:0000256" key="5">
    <source>
        <dbReference type="ARBA" id="ARBA00023136"/>
    </source>
</evidence>
<dbReference type="GO" id="GO:0050909">
    <property type="term" value="P:sensory perception of taste"/>
    <property type="evidence" value="ECO:0007669"/>
    <property type="project" value="InterPro"/>
</dbReference>
<comment type="caution">
    <text evidence="8">Lacks conserved residue(s) required for the propagation of feature annotation.</text>
</comment>
<keyword evidence="6 8" id="KW-0675">Receptor</keyword>
<reference evidence="9" key="1">
    <citation type="submission" date="2022-08" db="UniProtKB">
        <authorList>
            <consortium name="EnsemblMetazoa"/>
        </authorList>
    </citation>
    <scope>IDENTIFICATION</scope>
    <source>
        <strain evidence="9">Israel</strain>
    </source>
</reference>
<feature type="transmembrane region" description="Helical" evidence="8">
    <location>
        <begin position="32"/>
        <end position="54"/>
    </location>
</feature>
<keyword evidence="5 8" id="KW-0472">Membrane</keyword>
<keyword evidence="10" id="KW-1185">Reference proteome</keyword>
<evidence type="ECO:0000256" key="1">
    <source>
        <dbReference type="ARBA" id="ARBA00004651"/>
    </source>
</evidence>
<dbReference type="GO" id="GO:0005886">
    <property type="term" value="C:plasma membrane"/>
    <property type="evidence" value="ECO:0007669"/>
    <property type="project" value="UniProtKB-SubCell"/>
</dbReference>
<keyword evidence="3 8" id="KW-0812">Transmembrane</keyword>
<evidence type="ECO:0000256" key="4">
    <source>
        <dbReference type="ARBA" id="ARBA00022989"/>
    </source>
</evidence>
<dbReference type="PANTHER" id="PTHR21143">
    <property type="entry name" value="INVERTEBRATE GUSTATORY RECEPTOR"/>
    <property type="match status" value="1"/>
</dbReference>
<keyword evidence="7 8" id="KW-0807">Transducer</keyword>
<dbReference type="EnsemblMetazoa" id="PPAI013203-RA">
    <property type="protein sequence ID" value="PPAI013203-PA"/>
    <property type="gene ID" value="PPAI013203"/>
</dbReference>
<evidence type="ECO:0000256" key="8">
    <source>
        <dbReference type="RuleBase" id="RU363108"/>
    </source>
</evidence>
<organism evidence="9 10">
    <name type="scientific">Phlebotomus papatasi</name>
    <name type="common">Sandfly</name>
    <dbReference type="NCBI Taxonomy" id="29031"/>
    <lineage>
        <taxon>Eukaryota</taxon>
        <taxon>Metazoa</taxon>
        <taxon>Ecdysozoa</taxon>
        <taxon>Arthropoda</taxon>
        <taxon>Hexapoda</taxon>
        <taxon>Insecta</taxon>
        <taxon>Pterygota</taxon>
        <taxon>Neoptera</taxon>
        <taxon>Endopterygota</taxon>
        <taxon>Diptera</taxon>
        <taxon>Nematocera</taxon>
        <taxon>Psychodoidea</taxon>
        <taxon>Psychodidae</taxon>
        <taxon>Phlebotomus</taxon>
        <taxon>Phlebotomus</taxon>
    </lineage>
</organism>
<keyword evidence="2 8" id="KW-1003">Cell membrane</keyword>
<dbReference type="GO" id="GO:0030424">
    <property type="term" value="C:axon"/>
    <property type="evidence" value="ECO:0007669"/>
    <property type="project" value="TreeGrafter"/>
</dbReference>
<feature type="transmembrane region" description="Helical" evidence="8">
    <location>
        <begin position="127"/>
        <end position="148"/>
    </location>
</feature>
<dbReference type="PANTHER" id="PTHR21143:SF133">
    <property type="entry name" value="GUSTATORY AND PHEROMONE RECEPTOR 32A-RELATED"/>
    <property type="match status" value="1"/>
</dbReference>
<evidence type="ECO:0000313" key="10">
    <source>
        <dbReference type="Proteomes" id="UP000092462"/>
    </source>
</evidence>
<evidence type="ECO:0000313" key="9">
    <source>
        <dbReference type="EnsemblMetazoa" id="PPAI013203-PA"/>
    </source>
</evidence>
<dbReference type="GO" id="GO:0007635">
    <property type="term" value="P:chemosensory behavior"/>
    <property type="evidence" value="ECO:0007669"/>
    <property type="project" value="TreeGrafter"/>
</dbReference>
<protein>
    <recommendedName>
        <fullName evidence="8">Gustatory receptor</fullName>
    </recommendedName>
</protein>
<feature type="transmembrane region" description="Helical" evidence="8">
    <location>
        <begin position="154"/>
        <end position="172"/>
    </location>
</feature>
<evidence type="ECO:0000256" key="3">
    <source>
        <dbReference type="ARBA" id="ARBA00022692"/>
    </source>
</evidence>